<dbReference type="PATRIC" id="fig|359131.3.peg.4612"/>
<organism evidence="1 2">
    <name type="scientific">Streptomyces rubellomurinus (strain ATCC 31215)</name>
    <dbReference type="NCBI Taxonomy" id="359131"/>
    <lineage>
        <taxon>Bacteria</taxon>
        <taxon>Bacillati</taxon>
        <taxon>Actinomycetota</taxon>
        <taxon>Actinomycetes</taxon>
        <taxon>Kitasatosporales</taxon>
        <taxon>Streptomycetaceae</taxon>
        <taxon>Streptomyces</taxon>
    </lineage>
</organism>
<protein>
    <recommendedName>
        <fullName evidence="3">Phage gp6-like head-tail connector protein</fullName>
    </recommendedName>
</protein>
<proteinExistence type="predicted"/>
<gene>
    <name evidence="1" type="ORF">VM95_19760</name>
</gene>
<evidence type="ECO:0000313" key="1">
    <source>
        <dbReference type="EMBL" id="KJS60694.1"/>
    </source>
</evidence>
<reference evidence="1 2" key="1">
    <citation type="submission" date="2015-02" db="EMBL/GenBank/DDBJ databases">
        <authorList>
            <person name="Ju K.-S."/>
            <person name="Doroghazi J.R."/>
            <person name="Metcalf W."/>
        </authorList>
    </citation>
    <scope>NUCLEOTIDE SEQUENCE [LARGE SCALE GENOMIC DNA]</scope>
    <source>
        <strain evidence="1 2">ATCC 31215</strain>
    </source>
</reference>
<keyword evidence="2" id="KW-1185">Reference proteome</keyword>
<dbReference type="EMBL" id="JZKH01000039">
    <property type="protein sequence ID" value="KJS60694.1"/>
    <property type="molecule type" value="Genomic_DNA"/>
</dbReference>
<name>A0A0F2TC06_STRR3</name>
<accession>A0A0F2TC06</accession>
<evidence type="ECO:0008006" key="3">
    <source>
        <dbReference type="Google" id="ProtNLM"/>
    </source>
</evidence>
<dbReference type="AlphaFoldDB" id="A0A0F2TC06"/>
<comment type="caution">
    <text evidence="1">The sequence shown here is derived from an EMBL/GenBank/DDBJ whole genome shotgun (WGS) entry which is preliminary data.</text>
</comment>
<dbReference type="Proteomes" id="UP000033699">
    <property type="component" value="Unassembled WGS sequence"/>
</dbReference>
<evidence type="ECO:0000313" key="2">
    <source>
        <dbReference type="Proteomes" id="UP000033699"/>
    </source>
</evidence>
<sequence>MALQMDPADTTRDSLLAKALSAAARSIDASCGRRFYLDAAATARTYNPNGRVLAADGGERLIVDDLGDTAGLLVEAGTGGVWTAITGYETGPDNALVRGRPVTALVMPAGTWGSGSTRVRVTARWGWPAVPDDVVQATLIQAARLFRRKDSPEGVTGSAEWGVVRLSRRDPDVWALIEHYILPGFG</sequence>